<dbReference type="GO" id="GO:0005886">
    <property type="term" value="C:plasma membrane"/>
    <property type="evidence" value="ECO:0007669"/>
    <property type="project" value="UniProtKB-SubCell"/>
</dbReference>
<dbReference type="PANTHER" id="PTHR34229:SF1">
    <property type="entry name" value="METAL TRANSPORT PROTEIN HI_1621-RELATED"/>
    <property type="match status" value="1"/>
</dbReference>
<dbReference type="PANTHER" id="PTHR34229">
    <property type="entry name" value="METAL TRANSPORT PROTEIN HI_1621-RELATED"/>
    <property type="match status" value="1"/>
</dbReference>
<dbReference type="InterPro" id="IPR002751">
    <property type="entry name" value="CbiM/NikMN"/>
</dbReference>
<keyword evidence="5 7" id="KW-1133">Transmembrane helix</keyword>
<feature type="transmembrane region" description="Helical" evidence="7">
    <location>
        <begin position="113"/>
        <end position="131"/>
    </location>
</feature>
<dbReference type="Pfam" id="PF13190">
    <property type="entry name" value="PDGLE"/>
    <property type="match status" value="1"/>
</dbReference>
<reference evidence="9 10" key="1">
    <citation type="submission" date="2019-02" db="EMBL/GenBank/DDBJ databases">
        <title>Deep-cultivation of Planctomycetes and their phenomic and genomic characterization uncovers novel biology.</title>
        <authorList>
            <person name="Wiegand S."/>
            <person name="Jogler M."/>
            <person name="Boedeker C."/>
            <person name="Pinto D."/>
            <person name="Vollmers J."/>
            <person name="Rivas-Marin E."/>
            <person name="Kohn T."/>
            <person name="Peeters S.H."/>
            <person name="Heuer A."/>
            <person name="Rast P."/>
            <person name="Oberbeckmann S."/>
            <person name="Bunk B."/>
            <person name="Jeske O."/>
            <person name="Meyerdierks A."/>
            <person name="Storesund J.E."/>
            <person name="Kallscheuer N."/>
            <person name="Luecker S."/>
            <person name="Lage O.M."/>
            <person name="Pohl T."/>
            <person name="Merkel B.J."/>
            <person name="Hornburger P."/>
            <person name="Mueller R.-W."/>
            <person name="Bruemmer F."/>
            <person name="Labrenz M."/>
            <person name="Spormann A.M."/>
            <person name="Op den Camp H."/>
            <person name="Overmann J."/>
            <person name="Amann R."/>
            <person name="Jetten M.S.M."/>
            <person name="Mascher T."/>
            <person name="Medema M.H."/>
            <person name="Devos D.P."/>
            <person name="Kaster A.-K."/>
            <person name="Ovreas L."/>
            <person name="Rohde M."/>
            <person name="Galperin M.Y."/>
            <person name="Jogler C."/>
        </authorList>
    </citation>
    <scope>NUCLEOTIDE SEQUENCE [LARGE SCALE GENOMIC DNA]</scope>
    <source>
        <strain evidence="9 10">Pla110</strain>
    </source>
</reference>
<dbReference type="Proteomes" id="UP000317178">
    <property type="component" value="Chromosome"/>
</dbReference>
<dbReference type="InterPro" id="IPR025937">
    <property type="entry name" value="PDGLE_dom"/>
</dbReference>
<dbReference type="EMBL" id="CP036281">
    <property type="protein sequence ID" value="QDU81156.1"/>
    <property type="molecule type" value="Genomic_DNA"/>
</dbReference>
<dbReference type="OrthoDB" id="5395048at2"/>
<evidence type="ECO:0000256" key="3">
    <source>
        <dbReference type="ARBA" id="ARBA00022475"/>
    </source>
</evidence>
<dbReference type="KEGG" id="plon:Pla110_28930"/>
<proteinExistence type="predicted"/>
<evidence type="ECO:0000313" key="9">
    <source>
        <dbReference type="EMBL" id="QDU81156.1"/>
    </source>
</evidence>
<dbReference type="AlphaFoldDB" id="A0A518CPJ6"/>
<name>A0A518CPJ6_9PLAN</name>
<evidence type="ECO:0000256" key="2">
    <source>
        <dbReference type="ARBA" id="ARBA00022448"/>
    </source>
</evidence>
<comment type="subcellular location">
    <subcellularLocation>
        <location evidence="1">Cell membrane</location>
        <topology evidence="1">Multi-pass membrane protein</topology>
    </subcellularLocation>
</comment>
<feature type="domain" description="PDGLE" evidence="8">
    <location>
        <begin position="227"/>
        <end position="316"/>
    </location>
</feature>
<evidence type="ECO:0000256" key="1">
    <source>
        <dbReference type="ARBA" id="ARBA00004651"/>
    </source>
</evidence>
<keyword evidence="10" id="KW-1185">Reference proteome</keyword>
<feature type="transmembrane region" description="Helical" evidence="7">
    <location>
        <begin position="40"/>
        <end position="63"/>
    </location>
</feature>
<dbReference type="Pfam" id="PF01891">
    <property type="entry name" value="CbiM"/>
    <property type="match status" value="1"/>
</dbReference>
<evidence type="ECO:0000256" key="7">
    <source>
        <dbReference type="SAM" id="Phobius"/>
    </source>
</evidence>
<feature type="transmembrane region" description="Helical" evidence="7">
    <location>
        <begin position="75"/>
        <end position="101"/>
    </location>
</feature>
<keyword evidence="4 7" id="KW-0812">Transmembrane</keyword>
<sequence>MHIPDGLMEPEVCLVTSAAAATAVGYSLHKVKQQADDRLIPLTGVTAALIFAGQMVNFPLGLFSLPVSGHLMGGVLAAVLLGPWAGCLAMTLVLLVQALLFSDGGVLSLGANVLHMGVLGCWGGYACYVLVKNCFRDHWKGTAFGAATAAWLTVLSAAFLLCIELYFSLEPNEFSFSRFSVLMLSLHAVIGIGEAVITLLVLKAVFQQRPDLLTPQELAPPSAGVPRRFVTTTLASALAVTFLLAPWASASPDGLESAVDQHGLAAREIGTLFGILSEYEIPWVSSHWPAVSVGLAGALGVASVLLLALMLGRLTRNRPALAGADSE</sequence>
<feature type="transmembrane region" description="Helical" evidence="7">
    <location>
        <begin position="179"/>
        <end position="202"/>
    </location>
</feature>
<organism evidence="9 10">
    <name type="scientific">Polystyrenella longa</name>
    <dbReference type="NCBI Taxonomy" id="2528007"/>
    <lineage>
        <taxon>Bacteria</taxon>
        <taxon>Pseudomonadati</taxon>
        <taxon>Planctomycetota</taxon>
        <taxon>Planctomycetia</taxon>
        <taxon>Planctomycetales</taxon>
        <taxon>Planctomycetaceae</taxon>
        <taxon>Polystyrenella</taxon>
    </lineage>
</organism>
<dbReference type="Gene3D" id="1.10.1760.20">
    <property type="match status" value="1"/>
</dbReference>
<keyword evidence="6 7" id="KW-0472">Membrane</keyword>
<dbReference type="RefSeq" id="WP_144996363.1">
    <property type="nucleotide sequence ID" value="NZ_CP036281.1"/>
</dbReference>
<dbReference type="GO" id="GO:0000041">
    <property type="term" value="P:transition metal ion transport"/>
    <property type="evidence" value="ECO:0007669"/>
    <property type="project" value="InterPro"/>
</dbReference>
<evidence type="ECO:0000256" key="5">
    <source>
        <dbReference type="ARBA" id="ARBA00022989"/>
    </source>
</evidence>
<feature type="transmembrane region" description="Helical" evidence="7">
    <location>
        <begin position="229"/>
        <end position="248"/>
    </location>
</feature>
<gene>
    <name evidence="9" type="primary">nikMN</name>
    <name evidence="9" type="ORF">Pla110_28930</name>
</gene>
<keyword evidence="3" id="KW-1003">Cell membrane</keyword>
<accession>A0A518CPJ6</accession>
<evidence type="ECO:0000256" key="6">
    <source>
        <dbReference type="ARBA" id="ARBA00023136"/>
    </source>
</evidence>
<evidence type="ECO:0000313" key="10">
    <source>
        <dbReference type="Proteomes" id="UP000317178"/>
    </source>
</evidence>
<protein>
    <submittedName>
        <fullName evidence="9">Fused nickel transport protein NikMN</fullName>
    </submittedName>
</protein>
<evidence type="ECO:0000256" key="4">
    <source>
        <dbReference type="ARBA" id="ARBA00022692"/>
    </source>
</evidence>
<feature type="transmembrane region" description="Helical" evidence="7">
    <location>
        <begin position="288"/>
        <end position="311"/>
    </location>
</feature>
<feature type="transmembrane region" description="Helical" evidence="7">
    <location>
        <begin position="143"/>
        <end position="167"/>
    </location>
</feature>
<evidence type="ECO:0000259" key="8">
    <source>
        <dbReference type="Pfam" id="PF13190"/>
    </source>
</evidence>
<keyword evidence="2" id="KW-0813">Transport</keyword>